<dbReference type="GO" id="GO:0004553">
    <property type="term" value="F:hydrolase activity, hydrolyzing O-glycosyl compounds"/>
    <property type="evidence" value="ECO:0007669"/>
    <property type="project" value="InterPro"/>
</dbReference>
<dbReference type="OrthoDB" id="5726170at2"/>
<evidence type="ECO:0000259" key="1">
    <source>
        <dbReference type="Pfam" id="PF18962"/>
    </source>
</evidence>
<feature type="domain" description="Secretion system C-terminal sorting" evidence="1">
    <location>
        <begin position="717"/>
        <end position="787"/>
    </location>
</feature>
<dbReference type="InterPro" id="IPR036439">
    <property type="entry name" value="Dockerin_dom_sf"/>
</dbReference>
<gene>
    <name evidence="2" type="ORF">CWD77_04545</name>
</gene>
<keyword evidence="3" id="KW-1185">Reference proteome</keyword>
<dbReference type="Proteomes" id="UP000233398">
    <property type="component" value="Unassembled WGS sequence"/>
</dbReference>
<dbReference type="InterPro" id="IPR018247">
    <property type="entry name" value="EF_Hand_1_Ca_BS"/>
</dbReference>
<dbReference type="PROSITE" id="PS00018">
    <property type="entry name" value="EF_HAND_1"/>
    <property type="match status" value="1"/>
</dbReference>
<dbReference type="SUPFAM" id="SSF63446">
    <property type="entry name" value="Type I dockerin domain"/>
    <property type="match status" value="1"/>
</dbReference>
<comment type="caution">
    <text evidence="2">The sequence shown here is derived from an EMBL/GenBank/DDBJ whole genome shotgun (WGS) entry which is preliminary data.</text>
</comment>
<protein>
    <recommendedName>
        <fullName evidence="1">Secretion system C-terminal sorting domain-containing protein</fullName>
    </recommendedName>
</protein>
<accession>A0A2N0VKP6</accession>
<dbReference type="InterPro" id="IPR002105">
    <property type="entry name" value="Dockerin_1_rpt"/>
</dbReference>
<dbReference type="RefSeq" id="WP_101072027.1">
    <property type="nucleotide sequence ID" value="NZ_PISP01000001.1"/>
</dbReference>
<dbReference type="GO" id="GO:0000272">
    <property type="term" value="P:polysaccharide catabolic process"/>
    <property type="evidence" value="ECO:0007669"/>
    <property type="project" value="InterPro"/>
</dbReference>
<dbReference type="GO" id="GO:0030246">
    <property type="term" value="F:carbohydrate binding"/>
    <property type="evidence" value="ECO:0007669"/>
    <property type="project" value="InterPro"/>
</dbReference>
<dbReference type="AlphaFoldDB" id="A0A2N0VKP6"/>
<dbReference type="SUPFAM" id="SSF49384">
    <property type="entry name" value="Carbohydrate-binding domain"/>
    <property type="match status" value="1"/>
</dbReference>
<dbReference type="Pfam" id="PF00404">
    <property type="entry name" value="Dockerin_1"/>
    <property type="match status" value="1"/>
</dbReference>
<name>A0A2N0VKP6_9BACT</name>
<reference evidence="2 3" key="1">
    <citation type="submission" date="2017-11" db="EMBL/GenBank/DDBJ databases">
        <title>Rhodohalobacter 15182 sp. nov., isolated from a salt lake.</title>
        <authorList>
            <person name="Han S."/>
        </authorList>
    </citation>
    <scope>NUCLEOTIDE SEQUENCE [LARGE SCALE GENOMIC DNA]</scope>
    <source>
        <strain evidence="2 3">15182</strain>
    </source>
</reference>
<evidence type="ECO:0000313" key="2">
    <source>
        <dbReference type="EMBL" id="PKD44739.1"/>
    </source>
</evidence>
<dbReference type="InterPro" id="IPR008965">
    <property type="entry name" value="CBM2/CBM3_carb-bd_dom_sf"/>
</dbReference>
<dbReference type="EMBL" id="PISP01000001">
    <property type="protein sequence ID" value="PKD44739.1"/>
    <property type="molecule type" value="Genomic_DNA"/>
</dbReference>
<organism evidence="2 3">
    <name type="scientific">Rhodohalobacter barkolensis</name>
    <dbReference type="NCBI Taxonomy" id="2053187"/>
    <lineage>
        <taxon>Bacteria</taxon>
        <taxon>Pseudomonadati</taxon>
        <taxon>Balneolota</taxon>
        <taxon>Balneolia</taxon>
        <taxon>Balneolales</taxon>
        <taxon>Balneolaceae</taxon>
        <taxon>Rhodohalobacter</taxon>
    </lineage>
</organism>
<evidence type="ECO:0000313" key="3">
    <source>
        <dbReference type="Proteomes" id="UP000233398"/>
    </source>
</evidence>
<dbReference type="Gene3D" id="1.10.1330.10">
    <property type="entry name" value="Dockerin domain"/>
    <property type="match status" value="1"/>
</dbReference>
<dbReference type="Gene3D" id="2.60.40.4070">
    <property type="match status" value="1"/>
</dbReference>
<sequence>MKQLTTFIKGIFLLLIIPINLYSQTVTLNSDLSSEVLLPEDELVLTISVNDAADVFFFSVEVEFDENVLEFQSIENVGLTSGGLKIAELLDSGLLGSSVSRTSPLSTISAGDIMQLTFSVKTKTTVGNHTFSFNNQNLTDSSDQIITTDPLDDITFEVEEAITDLALTTPSLIELTEGDTYLATSEVYANGVSQDISNSDRLNVWVGVNEVDSDPSDWDESVWEQMTIIEEDEGYFLYEAEIAYQRPLGSYYVAVRSELDTQPGYKYGGVGGFWNSLDYPSAEMIISEQAPFRYTLVEYNFDEEIMNPSFSLPQNDGIPLEIVGASLSGFISGASGQAANSNGWDNYDETLPKYWEISISTENFENILLSSKQSGSGTGPRDFQLQVSVDGVDWVDVAGGEIIVGENWTSGVLDQLQLPSIANNQEQLFIRWLNTSEFRIDEEASDPETSSGGTCRIDDIIISGVNPDAERVEVWPGDTDNDGFVNESDVLPLTAYWRSVGPEPPYQFRNWDARGVEAWIPVEATYADANGDGIVNQNDLLPIGLNFGESRTGTKQPDGIALSTVTAKNMKAGEEMDLYIMSDDEILLTGFSFRFSINGIAESDWQVQQLSVGDWGKEWESDNRLIDFNAKSDFGLSAAVAHRGFTQPKKGDNLIKITLRAVQDWVSSPEIVLERASIVAGRDVHTTDDVYLSFDETGSIVEPGPTTPERTELLPNFPNPFNPSTTIQYKLSNDSNVKIDVYNSLGRRVATILDQNQQAGEYDVTFNADNFSSGIYFYRLQTSDYVRTRSMVLIK</sequence>
<dbReference type="NCBIfam" id="TIGR04183">
    <property type="entry name" value="Por_Secre_tail"/>
    <property type="match status" value="1"/>
</dbReference>
<dbReference type="Gene3D" id="2.60.40.680">
    <property type="match status" value="1"/>
</dbReference>
<dbReference type="InterPro" id="IPR026444">
    <property type="entry name" value="Secre_tail"/>
</dbReference>
<dbReference type="Pfam" id="PF18962">
    <property type="entry name" value="Por_Secre_tail"/>
    <property type="match status" value="1"/>
</dbReference>
<dbReference type="CDD" id="cd08547">
    <property type="entry name" value="Type_II_cohesin"/>
    <property type="match status" value="1"/>
</dbReference>
<proteinExistence type="predicted"/>